<gene>
    <name evidence="1" type="ORF">A7J50_2147</name>
</gene>
<sequence length="118" mass="14079">MKKNPSMAIIRGLLFTYDIENTDNPEREDFISSKNVNNKEELIELFDELTKPEFLSYTKPEQDWFIESIEHYLSINDDFNAVFKTMATYFSDPIADQRIFMQILLSRLKQYMVSFKDQ</sequence>
<name>A0A172YZG7_9PSED</name>
<dbReference type="STRING" id="219572.A7J50_2147"/>
<proteinExistence type="predicted"/>
<evidence type="ECO:0008006" key="3">
    <source>
        <dbReference type="Google" id="ProtNLM"/>
    </source>
</evidence>
<dbReference type="KEGG" id="panr:A7J50_2147"/>
<dbReference type="PATRIC" id="fig|219572.3.peg.2203"/>
<protein>
    <recommendedName>
        <fullName evidence="3">CdiI immunity protein domain-containing protein</fullName>
    </recommendedName>
</protein>
<dbReference type="AlphaFoldDB" id="A0A172YZG7"/>
<evidence type="ECO:0000313" key="2">
    <source>
        <dbReference type="Proteomes" id="UP000077829"/>
    </source>
</evidence>
<dbReference type="EMBL" id="CP015600">
    <property type="protein sequence ID" value="ANF85560.1"/>
    <property type="molecule type" value="Genomic_DNA"/>
</dbReference>
<dbReference type="Proteomes" id="UP000077829">
    <property type="component" value="Chromosome"/>
</dbReference>
<organism evidence="1 2">
    <name type="scientific">Pseudomonas antarctica</name>
    <dbReference type="NCBI Taxonomy" id="219572"/>
    <lineage>
        <taxon>Bacteria</taxon>
        <taxon>Pseudomonadati</taxon>
        <taxon>Pseudomonadota</taxon>
        <taxon>Gammaproteobacteria</taxon>
        <taxon>Pseudomonadales</taxon>
        <taxon>Pseudomonadaceae</taxon>
        <taxon>Pseudomonas</taxon>
    </lineage>
</organism>
<reference evidence="1 2" key="1">
    <citation type="submission" date="2016-05" db="EMBL/GenBank/DDBJ databases">
        <title>Complete genome sequence of Pseudomonas antarctica PAMC 27494.</title>
        <authorList>
            <person name="Lee J."/>
        </authorList>
    </citation>
    <scope>NUCLEOTIDE SEQUENCE [LARGE SCALE GENOMIC DNA]</scope>
    <source>
        <strain evidence="1 2">PAMC 27494</strain>
    </source>
</reference>
<evidence type="ECO:0000313" key="1">
    <source>
        <dbReference type="EMBL" id="ANF85560.1"/>
    </source>
</evidence>
<accession>A0A172YZG7</accession>
<dbReference type="RefSeq" id="WP_064454900.1">
    <property type="nucleotide sequence ID" value="NZ_CP015600.1"/>
</dbReference>